<proteinExistence type="evidence at transcript level"/>
<protein>
    <submittedName>
        <fullName evidence="1">Predicted protein</fullName>
    </submittedName>
</protein>
<evidence type="ECO:0000313" key="1">
    <source>
        <dbReference type="EMBL" id="BAK03489.1"/>
    </source>
</evidence>
<dbReference type="AlphaFoldDB" id="F2E817"/>
<accession>F2E817</accession>
<organism evidence="1">
    <name type="scientific">Hordeum vulgare subsp. vulgare</name>
    <name type="common">Domesticated barley</name>
    <dbReference type="NCBI Taxonomy" id="112509"/>
    <lineage>
        <taxon>Eukaryota</taxon>
        <taxon>Viridiplantae</taxon>
        <taxon>Streptophyta</taxon>
        <taxon>Embryophyta</taxon>
        <taxon>Tracheophyta</taxon>
        <taxon>Spermatophyta</taxon>
        <taxon>Magnoliopsida</taxon>
        <taxon>Liliopsida</taxon>
        <taxon>Poales</taxon>
        <taxon>Poaceae</taxon>
        <taxon>BOP clade</taxon>
        <taxon>Pooideae</taxon>
        <taxon>Triticodae</taxon>
        <taxon>Triticeae</taxon>
        <taxon>Hordeinae</taxon>
        <taxon>Hordeum</taxon>
    </lineage>
</organism>
<name>F2E817_HORVV</name>
<sequence length="80" mass="9852">MLRFSHSYDLKNVDERYREMLSLRSYTTSFFDFIKSMFPKNSQLYNKNLQFNPGVNKKDNLLIYDSNFRHFLIHLEYNQE</sequence>
<reference evidence="1" key="1">
    <citation type="journal article" date="2011" name="Plant Physiol.">
        <title>Comprehensive sequence analysis of 24,783 barley full-length cDNAs derived from 12 clone libraries.</title>
        <authorList>
            <person name="Matsumoto T."/>
            <person name="Tanaka T."/>
            <person name="Sakai H."/>
            <person name="Amano N."/>
            <person name="Kanamori H."/>
            <person name="Kurita K."/>
            <person name="Kikuta A."/>
            <person name="Kamiya K."/>
            <person name="Yamamoto M."/>
            <person name="Ikawa H."/>
            <person name="Fujii N."/>
            <person name="Hori K."/>
            <person name="Itoh T."/>
            <person name="Sato K."/>
        </authorList>
    </citation>
    <scope>NUCLEOTIDE SEQUENCE</scope>
    <source>
        <tissue evidence="1">Shoot and root</tissue>
    </source>
</reference>
<dbReference type="EMBL" id="AK372291">
    <property type="protein sequence ID" value="BAK03489.1"/>
    <property type="molecule type" value="mRNA"/>
</dbReference>